<dbReference type="AlphaFoldDB" id="A0AA36UK95"/>
<proteinExistence type="predicted"/>
<dbReference type="EMBL" id="AFQE01000053">
    <property type="protein sequence ID" value="EGQ77341.1"/>
    <property type="molecule type" value="Genomic_DNA"/>
</dbReference>
<evidence type="ECO:0000313" key="2">
    <source>
        <dbReference type="Proteomes" id="UP000004982"/>
    </source>
</evidence>
<gene>
    <name evidence="1" type="ORF">HMPREF9418_1139</name>
</gene>
<reference evidence="1 2" key="1">
    <citation type="submission" date="2011-05" db="EMBL/GenBank/DDBJ databases">
        <authorList>
            <person name="Muzny D."/>
            <person name="Qin X."/>
            <person name="Deng J."/>
            <person name="Jiang H."/>
            <person name="Liu Y."/>
            <person name="Qu J."/>
            <person name="Song X.-Z."/>
            <person name="Zhang L."/>
            <person name="Thornton R."/>
            <person name="Coyle M."/>
            <person name="Francisco L."/>
            <person name="Jackson L."/>
            <person name="Javaid M."/>
            <person name="Korchina V."/>
            <person name="Kovar C."/>
            <person name="Mata R."/>
            <person name="Mathew T."/>
            <person name="Ngo R."/>
            <person name="Nguyen L."/>
            <person name="Nguyen N."/>
            <person name="Okwuonu G."/>
            <person name="Ongeri F."/>
            <person name="Pham C."/>
            <person name="Simmons D."/>
            <person name="Wilczek-Boney K."/>
            <person name="Hale W."/>
            <person name="Jakkamsetti A."/>
            <person name="Pham P."/>
            <person name="Ruth R."/>
            <person name="San Lucas F."/>
            <person name="Warren J."/>
            <person name="Zhang J."/>
            <person name="Zhao Z."/>
            <person name="Zhou C."/>
            <person name="Zhu D."/>
            <person name="Lee S."/>
            <person name="Bess C."/>
            <person name="Blankenburg K."/>
            <person name="Forbes L."/>
            <person name="Fu Q."/>
            <person name="Gubbala S."/>
            <person name="Hirani K."/>
            <person name="Jayaseelan J.C."/>
            <person name="Lara F."/>
            <person name="Munidasa M."/>
            <person name="Palculict T."/>
            <person name="Patil S."/>
            <person name="Pu L.-L."/>
            <person name="Saada N."/>
            <person name="Tang L."/>
            <person name="Weissenberger G."/>
            <person name="Zhu Y."/>
            <person name="Hemphill L."/>
            <person name="Shang Y."/>
            <person name="Youmans B."/>
            <person name="Ayvaz T."/>
            <person name="Ross M."/>
            <person name="Santibanez J."/>
            <person name="Aqrawi P."/>
            <person name="Gross S."/>
            <person name="Joshi V."/>
            <person name="Fowler G."/>
            <person name="Nazareth L."/>
            <person name="Reid J."/>
            <person name="Worley K."/>
            <person name="Petrosino J."/>
            <person name="Highlander S."/>
            <person name="Gibbs R."/>
        </authorList>
    </citation>
    <scope>NUCLEOTIDE SEQUENCE [LARGE SCALE GENOMIC DNA]</scope>
    <source>
        <strain evidence="1 2">ATCC 33926</strain>
    </source>
</reference>
<dbReference type="Proteomes" id="UP000004982">
    <property type="component" value="Unassembled WGS sequence"/>
</dbReference>
<evidence type="ECO:0000313" key="1">
    <source>
        <dbReference type="EMBL" id="EGQ77341.1"/>
    </source>
</evidence>
<sequence>MFLRVFARRSFILITGLIGFSDDLLYASESYHLNLTKAKSPTWLLYATRFDFSVAQV</sequence>
<organism evidence="1 2">
    <name type="scientific">Neisseria macacae ATCC 33926</name>
    <dbReference type="NCBI Taxonomy" id="997348"/>
    <lineage>
        <taxon>Bacteria</taxon>
        <taxon>Pseudomonadati</taxon>
        <taxon>Pseudomonadota</taxon>
        <taxon>Betaproteobacteria</taxon>
        <taxon>Neisseriales</taxon>
        <taxon>Neisseriaceae</taxon>
        <taxon>Neisseria</taxon>
    </lineage>
</organism>
<accession>A0AA36UK95</accession>
<name>A0AA36UK95_9NEIS</name>
<protein>
    <submittedName>
        <fullName evidence="1">Uncharacterized protein</fullName>
    </submittedName>
</protein>
<comment type="caution">
    <text evidence="1">The sequence shown here is derived from an EMBL/GenBank/DDBJ whole genome shotgun (WGS) entry which is preliminary data.</text>
</comment>